<dbReference type="InterPro" id="IPR029063">
    <property type="entry name" value="SAM-dependent_MTases_sf"/>
</dbReference>
<comment type="caution">
    <text evidence="6">The sequence shown here is derived from an EMBL/GenBank/DDBJ whole genome shotgun (WGS) entry which is preliminary data.</text>
</comment>
<name>A0A9P8W1Z6_9HYPO</name>
<dbReference type="PANTHER" id="PTHR35897:SF1">
    <property type="entry name" value="METHYLTRANSFERASE AUSD"/>
    <property type="match status" value="1"/>
</dbReference>
<dbReference type="Proteomes" id="UP000777438">
    <property type="component" value="Unassembled WGS sequence"/>
</dbReference>
<protein>
    <recommendedName>
        <fullName evidence="5">Methyltransferase domain-containing protein</fullName>
    </recommendedName>
</protein>
<organism evidence="6 7">
    <name type="scientific">Thelonectria olida</name>
    <dbReference type="NCBI Taxonomy" id="1576542"/>
    <lineage>
        <taxon>Eukaryota</taxon>
        <taxon>Fungi</taxon>
        <taxon>Dikarya</taxon>
        <taxon>Ascomycota</taxon>
        <taxon>Pezizomycotina</taxon>
        <taxon>Sordariomycetes</taxon>
        <taxon>Hypocreomycetidae</taxon>
        <taxon>Hypocreales</taxon>
        <taxon>Nectriaceae</taxon>
        <taxon>Thelonectria</taxon>
    </lineage>
</organism>
<evidence type="ECO:0000313" key="6">
    <source>
        <dbReference type="EMBL" id="KAH6886972.1"/>
    </source>
</evidence>
<dbReference type="InterPro" id="IPR051654">
    <property type="entry name" value="Meroterpenoid_MTases"/>
</dbReference>
<feature type="domain" description="Methyltransferase" evidence="5">
    <location>
        <begin position="101"/>
        <end position="201"/>
    </location>
</feature>
<dbReference type="InterPro" id="IPR041698">
    <property type="entry name" value="Methyltransf_25"/>
</dbReference>
<dbReference type="EMBL" id="JAGPYM010000015">
    <property type="protein sequence ID" value="KAH6886972.1"/>
    <property type="molecule type" value="Genomic_DNA"/>
</dbReference>
<comment type="pathway">
    <text evidence="1">Secondary metabolite biosynthesis.</text>
</comment>
<keyword evidence="3" id="KW-0949">S-adenosyl-L-methionine</keyword>
<dbReference type="Gene3D" id="3.40.50.150">
    <property type="entry name" value="Vaccinia Virus protein VP39"/>
    <property type="match status" value="1"/>
</dbReference>
<sequence length="283" mass="31787">MTESNFGEAGSPPTAPWIEKTYQEEIPDDIRPFREILENYSHIPANEVDAHLHVIRDKAWAAARYPCVGMWSFTDLRCVEDPIFERAITRLKTPESGDALLDVGCGLGQVIRKLAADGVEPTKLYGSDLLPSYLDLGFELFKDRGRFANNFVAADLLQPDITALAGLEGKITLVHAGNFFHLFGWEKQVHIGSTLVQLLRPEAEGAMIFGRQIGRLHAGELISWKGDTRYWHDLGSLQKLWDEIGSKTGTSWKVDAKWLGKLPFQSDSLPEDIHYLSFTAYKL</sequence>
<evidence type="ECO:0000256" key="1">
    <source>
        <dbReference type="ARBA" id="ARBA00005179"/>
    </source>
</evidence>
<keyword evidence="2" id="KW-0808">Transferase</keyword>
<dbReference type="OrthoDB" id="2094832at2759"/>
<proteinExistence type="inferred from homology"/>
<comment type="similarity">
    <text evidence="4">Belongs to the class I-like SAM-binding methyltransferase superfamily.</text>
</comment>
<gene>
    <name evidence="6" type="ORF">B0T10DRAFT_563203</name>
</gene>
<dbReference type="SUPFAM" id="SSF53335">
    <property type="entry name" value="S-adenosyl-L-methionine-dependent methyltransferases"/>
    <property type="match status" value="1"/>
</dbReference>
<evidence type="ECO:0000256" key="2">
    <source>
        <dbReference type="ARBA" id="ARBA00022679"/>
    </source>
</evidence>
<evidence type="ECO:0000256" key="3">
    <source>
        <dbReference type="ARBA" id="ARBA00022691"/>
    </source>
</evidence>
<dbReference type="Pfam" id="PF13649">
    <property type="entry name" value="Methyltransf_25"/>
    <property type="match status" value="1"/>
</dbReference>
<evidence type="ECO:0000313" key="7">
    <source>
        <dbReference type="Proteomes" id="UP000777438"/>
    </source>
</evidence>
<evidence type="ECO:0000259" key="5">
    <source>
        <dbReference type="Pfam" id="PF13649"/>
    </source>
</evidence>
<dbReference type="GO" id="GO:0016740">
    <property type="term" value="F:transferase activity"/>
    <property type="evidence" value="ECO:0007669"/>
    <property type="project" value="UniProtKB-KW"/>
</dbReference>
<accession>A0A9P8W1Z6</accession>
<reference evidence="6 7" key="1">
    <citation type="journal article" date="2021" name="Nat. Commun.">
        <title>Genetic determinants of endophytism in the Arabidopsis root mycobiome.</title>
        <authorList>
            <person name="Mesny F."/>
            <person name="Miyauchi S."/>
            <person name="Thiergart T."/>
            <person name="Pickel B."/>
            <person name="Atanasova L."/>
            <person name="Karlsson M."/>
            <person name="Huettel B."/>
            <person name="Barry K.W."/>
            <person name="Haridas S."/>
            <person name="Chen C."/>
            <person name="Bauer D."/>
            <person name="Andreopoulos W."/>
            <person name="Pangilinan J."/>
            <person name="LaButti K."/>
            <person name="Riley R."/>
            <person name="Lipzen A."/>
            <person name="Clum A."/>
            <person name="Drula E."/>
            <person name="Henrissat B."/>
            <person name="Kohler A."/>
            <person name="Grigoriev I.V."/>
            <person name="Martin F.M."/>
            <person name="Hacquard S."/>
        </authorList>
    </citation>
    <scope>NUCLEOTIDE SEQUENCE [LARGE SCALE GENOMIC DNA]</scope>
    <source>
        <strain evidence="6 7">MPI-CAGE-CH-0241</strain>
    </source>
</reference>
<keyword evidence="7" id="KW-1185">Reference proteome</keyword>
<dbReference type="AlphaFoldDB" id="A0A9P8W1Z6"/>
<dbReference type="PANTHER" id="PTHR35897">
    <property type="entry name" value="METHYLTRANSFERASE AUSD"/>
    <property type="match status" value="1"/>
</dbReference>
<evidence type="ECO:0000256" key="4">
    <source>
        <dbReference type="ARBA" id="ARBA00038314"/>
    </source>
</evidence>